<dbReference type="OrthoDB" id="6144555at2759"/>
<evidence type="ECO:0000256" key="3">
    <source>
        <dbReference type="ARBA" id="ARBA00022729"/>
    </source>
</evidence>
<keyword evidence="3 4" id="KW-0732">Signal</keyword>
<reference evidence="7" key="1">
    <citation type="submission" date="2025-08" db="UniProtKB">
        <authorList>
            <consortium name="RefSeq"/>
        </authorList>
    </citation>
    <scope>IDENTIFICATION</scope>
    <source>
        <tissue evidence="7">Whole sample</tissue>
    </source>
</reference>
<dbReference type="SUPFAM" id="SSF49842">
    <property type="entry name" value="TNF-like"/>
    <property type="match status" value="1"/>
</dbReference>
<dbReference type="InterPro" id="IPR001073">
    <property type="entry name" value="C1q_dom"/>
</dbReference>
<dbReference type="AlphaFoldDB" id="A0A8B8AN64"/>
<dbReference type="PROSITE" id="PS50871">
    <property type="entry name" value="C1Q"/>
    <property type="match status" value="1"/>
</dbReference>
<gene>
    <name evidence="7" type="primary">LOC111102900</name>
</gene>
<keyword evidence="6" id="KW-1185">Reference proteome</keyword>
<evidence type="ECO:0000313" key="6">
    <source>
        <dbReference type="Proteomes" id="UP000694844"/>
    </source>
</evidence>
<dbReference type="KEGG" id="cvn:111102900"/>
<evidence type="ECO:0000256" key="1">
    <source>
        <dbReference type="ARBA" id="ARBA00004613"/>
    </source>
</evidence>
<evidence type="ECO:0000259" key="5">
    <source>
        <dbReference type="PROSITE" id="PS50871"/>
    </source>
</evidence>
<feature type="signal peptide" evidence="4">
    <location>
        <begin position="1"/>
        <end position="17"/>
    </location>
</feature>
<dbReference type="InterPro" id="IPR050822">
    <property type="entry name" value="Cerebellin_Synaptic_Org"/>
</dbReference>
<dbReference type="PANTHER" id="PTHR22923:SF116">
    <property type="entry name" value="C1Q DOMAIN-CONTAINING PROTEIN"/>
    <property type="match status" value="1"/>
</dbReference>
<evidence type="ECO:0000313" key="7">
    <source>
        <dbReference type="RefSeq" id="XP_022291544.1"/>
    </source>
</evidence>
<evidence type="ECO:0000256" key="4">
    <source>
        <dbReference type="SAM" id="SignalP"/>
    </source>
</evidence>
<dbReference type="PANTHER" id="PTHR22923">
    <property type="entry name" value="CEREBELLIN-RELATED"/>
    <property type="match status" value="1"/>
</dbReference>
<proteinExistence type="predicted"/>
<dbReference type="GeneID" id="111102900"/>
<feature type="domain" description="C1q" evidence="5">
    <location>
        <begin position="131"/>
        <end position="262"/>
    </location>
</feature>
<evidence type="ECO:0000256" key="2">
    <source>
        <dbReference type="ARBA" id="ARBA00022525"/>
    </source>
</evidence>
<name>A0A8B8AN64_CRAVI</name>
<comment type="subcellular location">
    <subcellularLocation>
        <location evidence="1">Secreted</location>
    </subcellularLocation>
</comment>
<dbReference type="SMART" id="SM00110">
    <property type="entry name" value="C1Q"/>
    <property type="match status" value="1"/>
</dbReference>
<feature type="chain" id="PRO_5034732482" evidence="4">
    <location>
        <begin position="18"/>
        <end position="262"/>
    </location>
</feature>
<dbReference type="Proteomes" id="UP000694844">
    <property type="component" value="Chromosome 7"/>
</dbReference>
<dbReference type="Gene3D" id="2.60.120.40">
    <property type="match status" value="1"/>
</dbReference>
<organism evidence="6 7">
    <name type="scientific">Crassostrea virginica</name>
    <name type="common">Eastern oyster</name>
    <dbReference type="NCBI Taxonomy" id="6565"/>
    <lineage>
        <taxon>Eukaryota</taxon>
        <taxon>Metazoa</taxon>
        <taxon>Spiralia</taxon>
        <taxon>Lophotrochozoa</taxon>
        <taxon>Mollusca</taxon>
        <taxon>Bivalvia</taxon>
        <taxon>Autobranchia</taxon>
        <taxon>Pteriomorphia</taxon>
        <taxon>Ostreida</taxon>
        <taxon>Ostreoidea</taxon>
        <taxon>Ostreidae</taxon>
        <taxon>Crassostrea</taxon>
    </lineage>
</organism>
<dbReference type="GO" id="GO:0005576">
    <property type="term" value="C:extracellular region"/>
    <property type="evidence" value="ECO:0007669"/>
    <property type="project" value="UniProtKB-SubCell"/>
</dbReference>
<dbReference type="Pfam" id="PF00386">
    <property type="entry name" value="C1q"/>
    <property type="match status" value="1"/>
</dbReference>
<accession>A0A8B8AN64</accession>
<dbReference type="InterPro" id="IPR008983">
    <property type="entry name" value="Tumour_necrosis_fac-like_dom"/>
</dbReference>
<protein>
    <submittedName>
        <fullName evidence="7">Uncharacterized protein LOC111102900</fullName>
    </submittedName>
</protein>
<dbReference type="PRINTS" id="PR00007">
    <property type="entry name" value="COMPLEMNTC1Q"/>
</dbReference>
<keyword evidence="2" id="KW-0964">Secreted</keyword>
<dbReference type="RefSeq" id="XP_022291544.1">
    <property type="nucleotide sequence ID" value="XM_022435836.1"/>
</dbReference>
<sequence>MMKVCILLLIFPITVMAKTVEASSLLTDQPSQNKTLSIHLTNRSSVEEIDHLQQQLNQETIIRLSLTKQLYSLVSDVIAMKTAMAKMESRLQKCEQHINPARSTNDDTELKLSRIQRDLENLTSDCFNAKLDKDTVVFNAVVTKIGQFEINTPVNIIYDQVLYDTHNAYSNQTGAFTAPMDGLYVFTWSTLVAAKKILDAELLVNGIRKGLGNCNNVDNNGLENCSNTVPVLLKAGDEVSIRSTTGNYIHGDGWSSFKGWRT</sequence>